<evidence type="ECO:0000313" key="10">
    <source>
        <dbReference type="EMBL" id="MDA7027724.1"/>
    </source>
</evidence>
<dbReference type="EMBL" id="JAQKAB010000009">
    <property type="protein sequence ID" value="MDA7027724.1"/>
    <property type="molecule type" value="Genomic_DNA"/>
</dbReference>
<dbReference type="PANTHER" id="PTHR33799">
    <property type="entry name" value="PTS PERMEASE-RELATED-RELATED"/>
    <property type="match status" value="1"/>
</dbReference>
<evidence type="ECO:0000256" key="5">
    <source>
        <dbReference type="ARBA" id="ARBA00022597"/>
    </source>
</evidence>
<dbReference type="NCBIfam" id="TIGR00824">
    <property type="entry name" value="EIIA-man"/>
    <property type="match status" value="1"/>
</dbReference>
<keyword evidence="5" id="KW-0762">Sugar transport</keyword>
<keyword evidence="2" id="KW-0813">Transport</keyword>
<dbReference type="GO" id="GO:0016740">
    <property type="term" value="F:transferase activity"/>
    <property type="evidence" value="ECO:0007669"/>
    <property type="project" value="UniProtKB-KW"/>
</dbReference>
<gene>
    <name evidence="10" type="ORF">PJ311_14145</name>
</gene>
<dbReference type="SUPFAM" id="SSF53062">
    <property type="entry name" value="PTS system fructose IIA component-like"/>
    <property type="match status" value="1"/>
</dbReference>
<evidence type="ECO:0000256" key="7">
    <source>
        <dbReference type="ARBA" id="ARBA00022683"/>
    </source>
</evidence>
<feature type="domain" description="PTS EIIA type-4" evidence="9">
    <location>
        <begin position="1"/>
        <end position="124"/>
    </location>
</feature>
<comment type="caution">
    <text evidence="10">The sequence shown here is derived from an EMBL/GenBank/DDBJ whole genome shotgun (WGS) entry which is preliminary data.</text>
</comment>
<evidence type="ECO:0000256" key="6">
    <source>
        <dbReference type="ARBA" id="ARBA00022679"/>
    </source>
</evidence>
<evidence type="ECO:0000256" key="1">
    <source>
        <dbReference type="ARBA" id="ARBA00004496"/>
    </source>
</evidence>
<evidence type="ECO:0000256" key="8">
    <source>
        <dbReference type="ARBA" id="ARBA00022777"/>
    </source>
</evidence>
<dbReference type="InterPro" id="IPR004701">
    <property type="entry name" value="PTS_EIIA_man-typ"/>
</dbReference>
<keyword evidence="11" id="KW-1185">Reference proteome</keyword>
<keyword evidence="3" id="KW-0963">Cytoplasm</keyword>
<dbReference type="InterPro" id="IPR013789">
    <property type="entry name" value="PTS_EIIA_man"/>
</dbReference>
<evidence type="ECO:0000256" key="3">
    <source>
        <dbReference type="ARBA" id="ARBA00022490"/>
    </source>
</evidence>
<protein>
    <submittedName>
        <fullName evidence="10">Mannose/fructose/sorbose PTS transporter subunit IIA</fullName>
        <ecNumber evidence="10">2.7.1.-</ecNumber>
    </submittedName>
</protein>
<comment type="subcellular location">
    <subcellularLocation>
        <location evidence="1">Cytoplasm</location>
    </subcellularLocation>
</comment>
<dbReference type="CDD" id="cd00006">
    <property type="entry name" value="PTS_IIA_man"/>
    <property type="match status" value="1"/>
</dbReference>
<dbReference type="EC" id="2.7.1.-" evidence="10"/>
<dbReference type="PROSITE" id="PS51096">
    <property type="entry name" value="PTS_EIIA_TYPE_4"/>
    <property type="match status" value="1"/>
</dbReference>
<keyword evidence="4" id="KW-0597">Phosphoprotein</keyword>
<sequence length="144" mass="16075">MISVIISGHGHFPTALKESSGMIFGEEDSLLAVPFFKGEGVQTLQEKFDETLKLIPKESEVLFLVDIYGGTPYNAAAPYILKGQKMDMATGVNLPILLEVLSLREHLSLKELLNKLKKVSQESFQICSEHLKKVTTIERKDELL</sequence>
<keyword evidence="8" id="KW-0418">Kinase</keyword>
<dbReference type="InterPro" id="IPR051471">
    <property type="entry name" value="Bacterial_PTS_sugar_comp"/>
</dbReference>
<evidence type="ECO:0000313" key="11">
    <source>
        <dbReference type="Proteomes" id="UP001211894"/>
    </source>
</evidence>
<dbReference type="InterPro" id="IPR036662">
    <property type="entry name" value="PTS_EIIA_man-typ_sf"/>
</dbReference>
<dbReference type="InterPro" id="IPR033887">
    <property type="entry name" value="PTS_IIA_man"/>
</dbReference>
<dbReference type="Gene3D" id="3.40.50.510">
    <property type="entry name" value="Phosphotransferase system, mannose-type IIA component"/>
    <property type="match status" value="1"/>
</dbReference>
<evidence type="ECO:0000256" key="4">
    <source>
        <dbReference type="ARBA" id="ARBA00022553"/>
    </source>
</evidence>
<evidence type="ECO:0000256" key="2">
    <source>
        <dbReference type="ARBA" id="ARBA00022448"/>
    </source>
</evidence>
<dbReference type="Pfam" id="PF03610">
    <property type="entry name" value="EIIA-man"/>
    <property type="match status" value="1"/>
</dbReference>
<keyword evidence="6 10" id="KW-0808">Transferase</keyword>
<dbReference type="PANTHER" id="PTHR33799:SF1">
    <property type="entry name" value="PTS SYSTEM MANNOSE-SPECIFIC EIIAB COMPONENT-RELATED"/>
    <property type="match status" value="1"/>
</dbReference>
<accession>A0ABT4X5Z9</accession>
<name>A0ABT4X5Z9_9BACI</name>
<reference evidence="10 11" key="1">
    <citation type="submission" date="2023-01" db="EMBL/GenBank/DDBJ databases">
        <title>Bacillus changyiensis sp. nov., isolated from a coastal deposit.</title>
        <authorList>
            <person name="Xiao G."/>
            <person name="Lai Q."/>
            <person name="Hu Z."/>
            <person name="Shao Z."/>
        </authorList>
    </citation>
    <scope>NUCLEOTIDE SEQUENCE [LARGE SCALE GENOMIC DNA]</scope>
    <source>
        <strain evidence="10 11">CLL-7-23</strain>
    </source>
</reference>
<organism evidence="10 11">
    <name type="scientific">Bacillus changyiensis</name>
    <dbReference type="NCBI Taxonomy" id="3004103"/>
    <lineage>
        <taxon>Bacteria</taxon>
        <taxon>Bacillati</taxon>
        <taxon>Bacillota</taxon>
        <taxon>Bacilli</taxon>
        <taxon>Bacillales</taxon>
        <taxon>Bacillaceae</taxon>
        <taxon>Bacillus</taxon>
    </lineage>
</organism>
<dbReference type="Proteomes" id="UP001211894">
    <property type="component" value="Unassembled WGS sequence"/>
</dbReference>
<proteinExistence type="predicted"/>
<keyword evidence="7" id="KW-0598">Phosphotransferase system</keyword>
<dbReference type="RefSeq" id="WP_271341543.1">
    <property type="nucleotide sequence ID" value="NZ_JAQKAB010000009.1"/>
</dbReference>
<evidence type="ECO:0000259" key="9">
    <source>
        <dbReference type="PROSITE" id="PS51096"/>
    </source>
</evidence>